<dbReference type="RefSeq" id="WP_366190892.1">
    <property type="nucleotide sequence ID" value="NZ_JBFBVU010000001.1"/>
</dbReference>
<dbReference type="EMBL" id="JBFBVU010000001">
    <property type="protein sequence ID" value="MEV8465425.1"/>
    <property type="molecule type" value="Genomic_DNA"/>
</dbReference>
<feature type="chain" id="PRO_5045217771" evidence="2">
    <location>
        <begin position="20"/>
        <end position="203"/>
    </location>
</feature>
<reference evidence="3 4" key="1">
    <citation type="submission" date="2024-07" db="EMBL/GenBank/DDBJ databases">
        <authorList>
            <person name="Kang M."/>
        </authorList>
    </citation>
    <scope>NUCLEOTIDE SEQUENCE [LARGE SCALE GENOMIC DNA]</scope>
    <source>
        <strain evidence="3 4">DFM31</strain>
    </source>
</reference>
<sequence>MLRTLSFLVVGILSAGAAAATSYTDRTSFYAALNSYTVIDTSSYIGKFVDEIDPDFAGVSFFGPRSYVRSDDLILNGQGFFGTATPHVGLNFAKPIQGAGVTTNAYDGGDVVLYSGLNGTGTELGRADFGDSLVLFGGLVISGNARSAVFTCDFNSDLKCGLRDIAFGTNPSSGSTAVPLPAAGALMLLGVGTLGAMRMRRNA</sequence>
<evidence type="ECO:0000313" key="4">
    <source>
        <dbReference type="Proteomes" id="UP001553161"/>
    </source>
</evidence>
<dbReference type="Proteomes" id="UP001553161">
    <property type="component" value="Unassembled WGS sequence"/>
</dbReference>
<evidence type="ECO:0000313" key="3">
    <source>
        <dbReference type="EMBL" id="MEV8465425.1"/>
    </source>
</evidence>
<keyword evidence="4" id="KW-1185">Reference proteome</keyword>
<feature type="signal peptide" evidence="2">
    <location>
        <begin position="1"/>
        <end position="19"/>
    </location>
</feature>
<keyword evidence="1" id="KW-0472">Membrane</keyword>
<keyword evidence="1" id="KW-1133">Transmembrane helix</keyword>
<feature type="transmembrane region" description="Helical" evidence="1">
    <location>
        <begin position="178"/>
        <end position="197"/>
    </location>
</feature>
<evidence type="ECO:0000256" key="1">
    <source>
        <dbReference type="SAM" id="Phobius"/>
    </source>
</evidence>
<organism evidence="3 4">
    <name type="scientific">Meridianimarinicoccus marinus</name>
    <dbReference type="NCBI Taxonomy" id="3231483"/>
    <lineage>
        <taxon>Bacteria</taxon>
        <taxon>Pseudomonadati</taxon>
        <taxon>Pseudomonadota</taxon>
        <taxon>Alphaproteobacteria</taxon>
        <taxon>Rhodobacterales</taxon>
        <taxon>Paracoccaceae</taxon>
        <taxon>Meridianimarinicoccus</taxon>
    </lineage>
</organism>
<keyword evidence="1" id="KW-0812">Transmembrane</keyword>
<accession>A0ABV3L1J1</accession>
<proteinExistence type="predicted"/>
<protein>
    <submittedName>
        <fullName evidence="3">VPLPA-CTERM sorting domain-containing protein</fullName>
    </submittedName>
</protein>
<name>A0ABV3L1J1_9RHOB</name>
<gene>
    <name evidence="3" type="ORF">AB0T83_01335</name>
</gene>
<keyword evidence="2" id="KW-0732">Signal</keyword>
<evidence type="ECO:0000256" key="2">
    <source>
        <dbReference type="SAM" id="SignalP"/>
    </source>
</evidence>
<comment type="caution">
    <text evidence="3">The sequence shown here is derived from an EMBL/GenBank/DDBJ whole genome shotgun (WGS) entry which is preliminary data.</text>
</comment>